<evidence type="ECO:0008006" key="5">
    <source>
        <dbReference type="Google" id="ProtNLM"/>
    </source>
</evidence>
<evidence type="ECO:0000313" key="4">
    <source>
        <dbReference type="Proteomes" id="UP000019471"/>
    </source>
</evidence>
<evidence type="ECO:0000313" key="3">
    <source>
        <dbReference type="EMBL" id="EXJ53375.1"/>
    </source>
</evidence>
<dbReference type="GeneID" id="19198047"/>
<dbReference type="PRINTS" id="PR00081">
    <property type="entry name" value="GDHRDH"/>
</dbReference>
<dbReference type="Gene3D" id="3.40.50.720">
    <property type="entry name" value="NAD(P)-binding Rossmann-like Domain"/>
    <property type="match status" value="1"/>
</dbReference>
<reference evidence="3 4" key="1">
    <citation type="submission" date="2013-03" db="EMBL/GenBank/DDBJ databases">
        <title>The Genome Sequence of Cladophialophora psammophila CBS 110553.</title>
        <authorList>
            <consortium name="The Broad Institute Genomics Platform"/>
            <person name="Cuomo C."/>
            <person name="de Hoog S."/>
            <person name="Gorbushina A."/>
            <person name="Walker B."/>
            <person name="Young S.K."/>
            <person name="Zeng Q."/>
            <person name="Gargeya S."/>
            <person name="Fitzgerald M."/>
            <person name="Haas B."/>
            <person name="Abouelleil A."/>
            <person name="Allen A.W."/>
            <person name="Alvarado L."/>
            <person name="Arachchi H.M."/>
            <person name="Berlin A.M."/>
            <person name="Chapman S.B."/>
            <person name="Gainer-Dewar J."/>
            <person name="Goldberg J."/>
            <person name="Griggs A."/>
            <person name="Gujja S."/>
            <person name="Hansen M."/>
            <person name="Howarth C."/>
            <person name="Imamovic A."/>
            <person name="Ireland A."/>
            <person name="Larimer J."/>
            <person name="McCowan C."/>
            <person name="Murphy C."/>
            <person name="Pearson M."/>
            <person name="Poon T.W."/>
            <person name="Priest M."/>
            <person name="Roberts A."/>
            <person name="Saif S."/>
            <person name="Shea T."/>
            <person name="Sisk P."/>
            <person name="Sykes S."/>
            <person name="Wortman J."/>
            <person name="Nusbaum C."/>
            <person name="Birren B."/>
        </authorList>
    </citation>
    <scope>NUCLEOTIDE SEQUENCE [LARGE SCALE GENOMIC DNA]</scope>
    <source>
        <strain evidence="3 4">CBS 110553</strain>
    </source>
</reference>
<organism evidence="3 4">
    <name type="scientific">Cladophialophora psammophila CBS 110553</name>
    <dbReference type="NCBI Taxonomy" id="1182543"/>
    <lineage>
        <taxon>Eukaryota</taxon>
        <taxon>Fungi</taxon>
        <taxon>Dikarya</taxon>
        <taxon>Ascomycota</taxon>
        <taxon>Pezizomycotina</taxon>
        <taxon>Eurotiomycetes</taxon>
        <taxon>Chaetothyriomycetidae</taxon>
        <taxon>Chaetothyriales</taxon>
        <taxon>Herpotrichiellaceae</taxon>
        <taxon>Cladophialophora</taxon>
    </lineage>
</organism>
<dbReference type="Pfam" id="PF00106">
    <property type="entry name" value="adh_short"/>
    <property type="match status" value="1"/>
</dbReference>
<dbReference type="Proteomes" id="UP000019471">
    <property type="component" value="Unassembled WGS sequence"/>
</dbReference>
<evidence type="ECO:0000256" key="2">
    <source>
        <dbReference type="ARBA" id="ARBA00023002"/>
    </source>
</evidence>
<comment type="caution">
    <text evidence="3">The sequence shown here is derived from an EMBL/GenBank/DDBJ whole genome shotgun (WGS) entry which is preliminary data.</text>
</comment>
<gene>
    <name evidence="3" type="ORF">A1O5_13364</name>
</gene>
<dbReference type="PANTHER" id="PTHR43115:SF4">
    <property type="entry name" value="DEHYDROGENASE_REDUCTASE SDR FAMILY MEMBER 11"/>
    <property type="match status" value="1"/>
</dbReference>
<dbReference type="AlphaFoldDB" id="W9VK32"/>
<protein>
    <recommendedName>
        <fullName evidence="5">3-oxoacyl-[acyl-carrier protein] reductase</fullName>
    </recommendedName>
</protein>
<dbReference type="PANTHER" id="PTHR43115">
    <property type="entry name" value="DEHYDROGENASE/REDUCTASE SDR FAMILY MEMBER 11"/>
    <property type="match status" value="1"/>
</dbReference>
<dbReference type="SUPFAM" id="SSF51735">
    <property type="entry name" value="NAD(P)-binding Rossmann-fold domains"/>
    <property type="match status" value="1"/>
</dbReference>
<dbReference type="EMBL" id="AMGX01000048">
    <property type="protein sequence ID" value="EXJ53375.1"/>
    <property type="molecule type" value="Genomic_DNA"/>
</dbReference>
<dbReference type="RefSeq" id="XP_007752120.1">
    <property type="nucleotide sequence ID" value="XM_007753930.1"/>
</dbReference>
<dbReference type="InterPro" id="IPR036291">
    <property type="entry name" value="NAD(P)-bd_dom_sf"/>
</dbReference>
<keyword evidence="2" id="KW-0560">Oxidoreductase</keyword>
<name>W9VK32_9EURO</name>
<keyword evidence="4" id="KW-1185">Reference proteome</keyword>
<sequence>MSRPSLNTEVYPAISPETLGKANQGKVAVVTGAARGIGKAIAEALAKTGAHVALLDLDVERQSQAKADCERHGVKAIPYACDVTKFDLVEKVFRQIVTDLGPVILVNNAGKNNRLPMIMETFDDFWAAIDLNLKAVSYAGIGAPLLTVY</sequence>
<dbReference type="OrthoDB" id="1933717at2759"/>
<dbReference type="STRING" id="1182543.W9VK32"/>
<dbReference type="HOGENOM" id="CLU_1749458_0_0_1"/>
<dbReference type="InterPro" id="IPR002347">
    <property type="entry name" value="SDR_fam"/>
</dbReference>
<evidence type="ECO:0000256" key="1">
    <source>
        <dbReference type="ARBA" id="ARBA00006484"/>
    </source>
</evidence>
<dbReference type="eggNOG" id="KOG4169">
    <property type="taxonomic scope" value="Eukaryota"/>
</dbReference>
<accession>W9VK32</accession>
<proteinExistence type="inferred from homology"/>
<dbReference type="GO" id="GO:0016491">
    <property type="term" value="F:oxidoreductase activity"/>
    <property type="evidence" value="ECO:0007669"/>
    <property type="project" value="UniProtKB-KW"/>
</dbReference>
<comment type="similarity">
    <text evidence="1">Belongs to the short-chain dehydrogenases/reductases (SDR) family.</text>
</comment>